<dbReference type="GO" id="GO:0009228">
    <property type="term" value="P:thiamine biosynthetic process"/>
    <property type="evidence" value="ECO:0007669"/>
    <property type="project" value="InterPro"/>
</dbReference>
<dbReference type="Gene3D" id="3.40.1190.20">
    <property type="match status" value="1"/>
</dbReference>
<evidence type="ECO:0000259" key="1">
    <source>
        <dbReference type="Pfam" id="PF08543"/>
    </source>
</evidence>
<dbReference type="CDD" id="cd01169">
    <property type="entry name" value="HMPP_kinase"/>
    <property type="match status" value="1"/>
</dbReference>
<sequence>MPSNKPNKSTRSPKATSVLVFAGLDPTGSAGIQADIETLSHLQIHALPIVTCLTVQDTHNVSHVQTVDTLVVQQQIDTLLKDIQPSAIKLGLLSSIEMINIVSDILKGCLQNHPNLAIIFDPILRAGGGAELASNNTDIEQLISAMREKIIPHSTVITPNSLEARLLTGQQTLADCADALLELGCKHVLISGEHENNPDEIINTLYSEGNPEQQVLCWKRLPHQYHGSGCTLASALAAYLAKNDSIQDAVKKAQTYTNTVLRHAVKLGQGQYHPNRIEEYSSE</sequence>
<dbReference type="SUPFAM" id="SSF53613">
    <property type="entry name" value="Ribokinase-like"/>
    <property type="match status" value="1"/>
</dbReference>
<proteinExistence type="predicted"/>
<dbReference type="Pfam" id="PF08543">
    <property type="entry name" value="Phos_pyr_kin"/>
    <property type="match status" value="1"/>
</dbReference>
<reference evidence="2" key="1">
    <citation type="submission" date="2018-06" db="EMBL/GenBank/DDBJ databases">
        <authorList>
            <person name="Zhirakovskaya E."/>
        </authorList>
    </citation>
    <scope>NUCLEOTIDE SEQUENCE</scope>
</reference>
<organism evidence="2">
    <name type="scientific">hydrothermal vent metagenome</name>
    <dbReference type="NCBI Taxonomy" id="652676"/>
    <lineage>
        <taxon>unclassified sequences</taxon>
        <taxon>metagenomes</taxon>
        <taxon>ecological metagenomes</taxon>
    </lineage>
</organism>
<dbReference type="AlphaFoldDB" id="A0A3B1AM54"/>
<keyword evidence="2" id="KW-0418">Kinase</keyword>
<dbReference type="GO" id="GO:0008972">
    <property type="term" value="F:phosphomethylpyrimidine kinase activity"/>
    <property type="evidence" value="ECO:0007669"/>
    <property type="project" value="UniProtKB-EC"/>
</dbReference>
<evidence type="ECO:0000313" key="2">
    <source>
        <dbReference type="EMBL" id="VAW93726.1"/>
    </source>
</evidence>
<dbReference type="InterPro" id="IPR004399">
    <property type="entry name" value="HMP/HMP-P_kinase_dom"/>
</dbReference>
<gene>
    <name evidence="2" type="ORF">MNBD_GAMMA23-692</name>
</gene>
<dbReference type="EMBL" id="UOFT01000034">
    <property type="protein sequence ID" value="VAW93726.1"/>
    <property type="molecule type" value="Genomic_DNA"/>
</dbReference>
<keyword evidence="2" id="KW-0808">Transferase</keyword>
<dbReference type="InterPro" id="IPR029056">
    <property type="entry name" value="Ribokinase-like"/>
</dbReference>
<dbReference type="GO" id="GO:0008902">
    <property type="term" value="F:hydroxymethylpyrimidine kinase activity"/>
    <property type="evidence" value="ECO:0007669"/>
    <property type="project" value="TreeGrafter"/>
</dbReference>
<dbReference type="InterPro" id="IPR013749">
    <property type="entry name" value="PM/HMP-P_kinase-1"/>
</dbReference>
<dbReference type="GO" id="GO:0005829">
    <property type="term" value="C:cytosol"/>
    <property type="evidence" value="ECO:0007669"/>
    <property type="project" value="TreeGrafter"/>
</dbReference>
<name>A0A3B1AM54_9ZZZZ</name>
<protein>
    <submittedName>
        <fullName evidence="2">Hydroxymethylpyrimidine phosphate kinase ThiD</fullName>
        <ecNumber evidence="2">2.7.4.7</ecNumber>
    </submittedName>
</protein>
<accession>A0A3B1AM54</accession>
<dbReference type="EC" id="2.7.4.7" evidence="2"/>
<dbReference type="PANTHER" id="PTHR20858">
    <property type="entry name" value="PHOSPHOMETHYLPYRIMIDINE KINASE"/>
    <property type="match status" value="1"/>
</dbReference>
<feature type="domain" description="Pyridoxamine kinase/Phosphomethylpyrimidine kinase" evidence="1">
    <location>
        <begin position="25"/>
        <end position="272"/>
    </location>
</feature>
<dbReference type="PANTHER" id="PTHR20858:SF17">
    <property type="entry name" value="HYDROXYMETHYLPYRIMIDINE_PHOSPHOMETHYLPYRIMIDINE KINASE THI20-RELATED"/>
    <property type="match status" value="1"/>
</dbReference>